<dbReference type="OrthoDB" id="183331at2"/>
<dbReference type="SMART" id="SM00342">
    <property type="entry name" value="HTH_ARAC"/>
    <property type="match status" value="1"/>
</dbReference>
<dbReference type="Pfam" id="PF12833">
    <property type="entry name" value="HTH_18"/>
    <property type="match status" value="1"/>
</dbReference>
<keyword evidence="7" id="KW-1185">Reference proteome</keyword>
<dbReference type="EMBL" id="CP035108">
    <property type="protein sequence ID" value="QAR33717.1"/>
    <property type="molecule type" value="Genomic_DNA"/>
</dbReference>
<evidence type="ECO:0000256" key="4">
    <source>
        <dbReference type="ARBA" id="ARBA00023163"/>
    </source>
</evidence>
<dbReference type="Pfam" id="PF02311">
    <property type="entry name" value="AraC_binding"/>
    <property type="match status" value="1"/>
</dbReference>
<dbReference type="InterPro" id="IPR037923">
    <property type="entry name" value="HTH-like"/>
</dbReference>
<reference evidence="6 7" key="1">
    <citation type="submission" date="2019-01" db="EMBL/GenBank/DDBJ databases">
        <title>Geovibrio thiophilus DSM 11263, complete genome.</title>
        <authorList>
            <person name="Spring S."/>
            <person name="Bunk B."/>
            <person name="Sproer C."/>
        </authorList>
    </citation>
    <scope>NUCLEOTIDE SEQUENCE [LARGE SCALE GENOMIC DNA]</scope>
    <source>
        <strain evidence="6 7">DSM 11263</strain>
    </source>
</reference>
<evidence type="ECO:0000256" key="2">
    <source>
        <dbReference type="ARBA" id="ARBA00023125"/>
    </source>
</evidence>
<dbReference type="InterPro" id="IPR009057">
    <property type="entry name" value="Homeodomain-like_sf"/>
</dbReference>
<dbReference type="SUPFAM" id="SSF46689">
    <property type="entry name" value="Homeodomain-like"/>
    <property type="match status" value="2"/>
</dbReference>
<dbReference type="InterPro" id="IPR050204">
    <property type="entry name" value="AraC_XylS_family_regulators"/>
</dbReference>
<dbReference type="InterPro" id="IPR018062">
    <property type="entry name" value="HTH_AraC-typ_CS"/>
</dbReference>
<keyword evidence="4" id="KW-0804">Transcription</keyword>
<dbReference type="InterPro" id="IPR020449">
    <property type="entry name" value="Tscrpt_reg_AraC-type_HTH"/>
</dbReference>
<dbReference type="GO" id="GO:0043565">
    <property type="term" value="F:sequence-specific DNA binding"/>
    <property type="evidence" value="ECO:0007669"/>
    <property type="project" value="InterPro"/>
</dbReference>
<sequence>MKQKEIRNITYDADLNIEAYNFQGIMQKFPNHFHDYYVIGFISEGKRRMLCNNCSYIISEGDLILLNPKDNHACEQINDEPLNYKCLNILPEVMKKCVSEITGSERFPVFDEPMVCRSALAPKLAELHMMIMNGENDLIKEETFLLFIARLIEEYAVKASTAANVHRSKASKLVCGYLEENYSRNISLDELSRLSGMSKFHLLRSFTRQNGISPYGYLSTVRIDKSKKMLKEGVSLVDTALETGFSDQSHFSNVFKKFTGLTPGQYMKTFSTGE</sequence>
<dbReference type="InterPro" id="IPR014710">
    <property type="entry name" value="RmlC-like_jellyroll"/>
</dbReference>
<proteinExistence type="predicted"/>
<dbReference type="PRINTS" id="PR00032">
    <property type="entry name" value="HTHARAC"/>
</dbReference>
<dbReference type="KEGG" id="gtl:EP073_09975"/>
<evidence type="ECO:0000259" key="5">
    <source>
        <dbReference type="PROSITE" id="PS01124"/>
    </source>
</evidence>
<dbReference type="PANTHER" id="PTHR46796:SF2">
    <property type="entry name" value="TRANSCRIPTIONAL REGULATORY PROTEIN"/>
    <property type="match status" value="1"/>
</dbReference>
<dbReference type="Gene3D" id="1.10.10.60">
    <property type="entry name" value="Homeodomain-like"/>
    <property type="match status" value="2"/>
</dbReference>
<dbReference type="PANTHER" id="PTHR46796">
    <property type="entry name" value="HTH-TYPE TRANSCRIPTIONAL ACTIVATOR RHAS-RELATED"/>
    <property type="match status" value="1"/>
</dbReference>
<dbReference type="SUPFAM" id="SSF51215">
    <property type="entry name" value="Regulatory protein AraC"/>
    <property type="match status" value="1"/>
</dbReference>
<dbReference type="AlphaFoldDB" id="A0A3R5UZS3"/>
<dbReference type="CDD" id="cd07001">
    <property type="entry name" value="cupin_YbfI-like_N"/>
    <property type="match status" value="1"/>
</dbReference>
<dbReference type="PROSITE" id="PS00041">
    <property type="entry name" value="HTH_ARAC_FAMILY_1"/>
    <property type="match status" value="1"/>
</dbReference>
<gene>
    <name evidence="6" type="ORF">EP073_09975</name>
</gene>
<dbReference type="Gene3D" id="2.60.120.10">
    <property type="entry name" value="Jelly Rolls"/>
    <property type="match status" value="1"/>
</dbReference>
<evidence type="ECO:0000256" key="3">
    <source>
        <dbReference type="ARBA" id="ARBA00023159"/>
    </source>
</evidence>
<protein>
    <submittedName>
        <fullName evidence="6">AraC family transcriptional regulator</fullName>
    </submittedName>
</protein>
<dbReference type="Proteomes" id="UP000287502">
    <property type="component" value="Chromosome"/>
</dbReference>
<keyword evidence="2" id="KW-0238">DNA-binding</keyword>
<evidence type="ECO:0000313" key="7">
    <source>
        <dbReference type="Proteomes" id="UP000287502"/>
    </source>
</evidence>
<evidence type="ECO:0000313" key="6">
    <source>
        <dbReference type="EMBL" id="QAR33717.1"/>
    </source>
</evidence>
<dbReference type="InterPro" id="IPR018060">
    <property type="entry name" value="HTH_AraC"/>
</dbReference>
<name>A0A3R5UZS3_9BACT</name>
<keyword evidence="3" id="KW-0010">Activator</keyword>
<feature type="domain" description="HTH araC/xylS-type" evidence="5">
    <location>
        <begin position="172"/>
        <end position="269"/>
    </location>
</feature>
<dbReference type="RefSeq" id="WP_128467003.1">
    <property type="nucleotide sequence ID" value="NZ_CP035108.1"/>
</dbReference>
<dbReference type="PROSITE" id="PS01124">
    <property type="entry name" value="HTH_ARAC_FAMILY_2"/>
    <property type="match status" value="1"/>
</dbReference>
<accession>A0A3R5UZS3</accession>
<organism evidence="6 7">
    <name type="scientific">Geovibrio thiophilus</name>
    <dbReference type="NCBI Taxonomy" id="139438"/>
    <lineage>
        <taxon>Bacteria</taxon>
        <taxon>Pseudomonadati</taxon>
        <taxon>Deferribacterota</taxon>
        <taxon>Deferribacteres</taxon>
        <taxon>Deferribacterales</taxon>
        <taxon>Geovibrionaceae</taxon>
        <taxon>Geovibrio</taxon>
    </lineage>
</organism>
<keyword evidence="1" id="KW-0805">Transcription regulation</keyword>
<dbReference type="GO" id="GO:0003700">
    <property type="term" value="F:DNA-binding transcription factor activity"/>
    <property type="evidence" value="ECO:0007669"/>
    <property type="project" value="InterPro"/>
</dbReference>
<evidence type="ECO:0000256" key="1">
    <source>
        <dbReference type="ARBA" id="ARBA00023015"/>
    </source>
</evidence>
<dbReference type="InterPro" id="IPR003313">
    <property type="entry name" value="AraC-bd"/>
</dbReference>